<sequence length="383" mass="43199">MSGGLLQDVSPTKSQKATPLSTLQDGKLILDNDISRPKQRRPADRPASERVTVRKASEVFSSPTKSFRQHKRIAPLPAGESVFRDRSNITESSRFAAISPSVCRSSLTSLKSTRLVDSFINRATEVQRATPPPVANTINDDRNSLLSSPFEEHPKVHIRQPVSSPAAKVENFDEDQADKTMTPTTVKHVQPGLLQTPQTSYLLDLQTPLPGPRQRSSVPPNSEPTKEENSNTCLLDLDDTSALSPLSLPVISSREMKAMEDKYLSEINNLKSRLSEANRVVSDYKRDLDSAHGTIDTLEQRLKAENERLESVARELHIQYSRKHEQKITALKKQLEQKYASRLDSLEGELEELRVQLAKEREEKNDLVMYWDQYLEAEKNYQS</sequence>
<evidence type="ECO:0000313" key="3">
    <source>
        <dbReference type="EMBL" id="KAK7207690.1"/>
    </source>
</evidence>
<dbReference type="Gene3D" id="1.20.5.170">
    <property type="match status" value="1"/>
</dbReference>
<comment type="caution">
    <text evidence="3">The sequence shown here is derived from an EMBL/GenBank/DDBJ whole genome shotgun (WGS) entry which is preliminary data.</text>
</comment>
<feature type="compositionally biased region" description="Polar residues" evidence="2">
    <location>
        <begin position="9"/>
        <end position="24"/>
    </location>
</feature>
<name>A0ABR1FCY8_9ASCO</name>
<feature type="region of interest" description="Disordered" evidence="2">
    <location>
        <begin position="1"/>
        <end position="70"/>
    </location>
</feature>
<protein>
    <submittedName>
        <fullName evidence="3">Central kinetochore-associated-domain-containing protein</fullName>
    </submittedName>
</protein>
<keyword evidence="4" id="KW-1185">Reference proteome</keyword>
<dbReference type="InterPro" id="IPR024312">
    <property type="entry name" value="TACC_fungi"/>
</dbReference>
<evidence type="ECO:0000256" key="1">
    <source>
        <dbReference type="SAM" id="Coils"/>
    </source>
</evidence>
<feature type="coiled-coil region" evidence="1">
    <location>
        <begin position="260"/>
        <end position="370"/>
    </location>
</feature>
<keyword evidence="1" id="KW-0175">Coiled coil</keyword>
<dbReference type="EMBL" id="JBBJBU010000001">
    <property type="protein sequence ID" value="KAK7207690.1"/>
    <property type="molecule type" value="Genomic_DNA"/>
</dbReference>
<dbReference type="RefSeq" id="XP_064770723.1">
    <property type="nucleotide sequence ID" value="XM_064910191.1"/>
</dbReference>
<dbReference type="Proteomes" id="UP001498771">
    <property type="component" value="Unassembled WGS sequence"/>
</dbReference>
<dbReference type="Pfam" id="PF12709">
    <property type="entry name" value="Fungal_TACC"/>
    <property type="match status" value="1"/>
</dbReference>
<proteinExistence type="predicted"/>
<accession>A0ABR1FCY8</accession>
<feature type="compositionally biased region" description="Basic and acidic residues" evidence="2">
    <location>
        <begin position="28"/>
        <end position="57"/>
    </location>
</feature>
<dbReference type="GeneID" id="90035703"/>
<evidence type="ECO:0000256" key="2">
    <source>
        <dbReference type="SAM" id="MobiDB-lite"/>
    </source>
</evidence>
<reference evidence="3 4" key="1">
    <citation type="submission" date="2024-03" db="EMBL/GenBank/DDBJ databases">
        <title>Genome-scale model development and genomic sequencing of the oleaginous clade Lipomyces.</title>
        <authorList>
            <consortium name="Lawrence Berkeley National Laboratory"/>
            <person name="Czajka J.J."/>
            <person name="Han Y."/>
            <person name="Kim J."/>
            <person name="Mondo S.J."/>
            <person name="Hofstad B.A."/>
            <person name="Robles A."/>
            <person name="Haridas S."/>
            <person name="Riley R."/>
            <person name="LaButti K."/>
            <person name="Pangilinan J."/>
            <person name="Andreopoulos W."/>
            <person name="Lipzen A."/>
            <person name="Yan J."/>
            <person name="Wang M."/>
            <person name="Ng V."/>
            <person name="Grigoriev I.V."/>
            <person name="Spatafora J.W."/>
            <person name="Magnuson J.K."/>
            <person name="Baker S.E."/>
            <person name="Pomraning K.R."/>
        </authorList>
    </citation>
    <scope>NUCLEOTIDE SEQUENCE [LARGE SCALE GENOMIC DNA]</scope>
    <source>
        <strain evidence="3 4">Phaff 52-87</strain>
    </source>
</reference>
<organism evidence="3 4">
    <name type="scientific">Myxozyma melibiosi</name>
    <dbReference type="NCBI Taxonomy" id="54550"/>
    <lineage>
        <taxon>Eukaryota</taxon>
        <taxon>Fungi</taxon>
        <taxon>Dikarya</taxon>
        <taxon>Ascomycota</taxon>
        <taxon>Saccharomycotina</taxon>
        <taxon>Lipomycetes</taxon>
        <taxon>Lipomycetales</taxon>
        <taxon>Lipomycetaceae</taxon>
        <taxon>Myxozyma</taxon>
    </lineage>
</organism>
<gene>
    <name evidence="3" type="ORF">BZA70DRAFT_22220</name>
</gene>
<evidence type="ECO:0000313" key="4">
    <source>
        <dbReference type="Proteomes" id="UP001498771"/>
    </source>
</evidence>
<feature type="region of interest" description="Disordered" evidence="2">
    <location>
        <begin position="204"/>
        <end position="230"/>
    </location>
</feature>